<dbReference type="KEGG" id="doa:AXF15_04865"/>
<evidence type="ECO:0000256" key="7">
    <source>
        <dbReference type="ARBA" id="ARBA00023277"/>
    </source>
</evidence>
<evidence type="ECO:0000256" key="1">
    <source>
        <dbReference type="ARBA" id="ARBA00000439"/>
    </source>
</evidence>
<dbReference type="PANTHER" id="PTHR32438:SF5">
    <property type="entry name" value="4-ALPHA-GLUCANOTRANSFERASE DPE1, CHLOROPLASTIC_AMYLOPLASTIC"/>
    <property type="match status" value="1"/>
</dbReference>
<keyword evidence="12" id="KW-1185">Reference proteome</keyword>
<evidence type="ECO:0000256" key="4">
    <source>
        <dbReference type="ARBA" id="ARBA00020295"/>
    </source>
</evidence>
<reference evidence="12" key="1">
    <citation type="submission" date="2016-02" db="EMBL/GenBank/DDBJ databases">
        <authorList>
            <person name="Holder M.E."/>
            <person name="Ajami N.J."/>
            <person name="Petrosino J.F."/>
        </authorList>
    </citation>
    <scope>NUCLEOTIDE SEQUENCE [LARGE SCALE GENOMIC DNA]</scope>
    <source>
        <strain evidence="12">DSM 12838</strain>
    </source>
</reference>
<comment type="catalytic activity">
    <reaction evidence="1 10">
        <text>Transfers a segment of a (1-&gt;4)-alpha-D-glucan to a new position in an acceptor, which may be glucose or a (1-&gt;4)-alpha-D-glucan.</text>
        <dbReference type="EC" id="2.4.1.25"/>
    </reaction>
</comment>
<dbReference type="EC" id="2.4.1.25" evidence="3 10"/>
<dbReference type="EMBL" id="CP014230">
    <property type="protein sequence ID" value="AMD92508.1"/>
    <property type="molecule type" value="Genomic_DNA"/>
</dbReference>
<keyword evidence="5 10" id="KW-0328">Glycosyltransferase</keyword>
<protein>
    <recommendedName>
        <fullName evidence="4 10">4-alpha-glucanotransferase</fullName>
        <ecNumber evidence="3 10">2.4.1.25</ecNumber>
    </recommendedName>
    <alternativeName>
        <fullName evidence="8 10">Amylomaltase</fullName>
    </alternativeName>
    <alternativeName>
        <fullName evidence="9 10">Disproportionating enzyme</fullName>
    </alternativeName>
</protein>
<accession>A0A109W5P9</accession>
<keyword evidence="6 10" id="KW-0808">Transferase</keyword>
<dbReference type="RefSeq" id="WP_066604068.1">
    <property type="nucleotide sequence ID" value="NZ_CP014230.1"/>
</dbReference>
<gene>
    <name evidence="11" type="ORF">AXF15_04865</name>
</gene>
<sequence length="501" mass="56655">MNSKHRRCGVLTHVSSLPGPYGLGDFGPECGRFIDFLAEAGQSVWQMLPLTPVNPGAGNSPYSGYSAFAGNVLFISPALLLRDGVLREADMAGFPETPPGRVQFDLVTPWRLRLLEQAFDNAYPHLQTDRDFLDFCREEIHWLEDYALFTALKKEHGGSAWFQWPVELRLREGPALDAARERLGYGVLREKFFQYLFAGQWREVRRKAAASGVDLMGDVPIYVSLDSADVWANRSLFELDDTGLPIYCAGAPPDYFSETGQLWGNPIYAWDRLRETGFSWWVRRLAHESWRFDLVRLDHFRGFCGFWQVPACEPTAQNGVWIPGPGRALFSALREAVPDLRLVAEDLGLITPDVIRLMDELQLPGMKVLQFAFSGDMPENAYIPHNITRQSVVYTGTHDNNTTRGWYERETDEDTRRRLNEYCGKTVEAWNVSETLVRMALGSVADLAIVPMQDYLNLGEEGRMNIPGVAGGNWSWRMEESARNGDTAARLRGLARTYGRI</sequence>
<organism evidence="11 12">
    <name type="scientific">Desulfomicrobium orale DSM 12838</name>
    <dbReference type="NCBI Taxonomy" id="888061"/>
    <lineage>
        <taxon>Bacteria</taxon>
        <taxon>Pseudomonadati</taxon>
        <taxon>Thermodesulfobacteriota</taxon>
        <taxon>Desulfovibrionia</taxon>
        <taxon>Desulfovibrionales</taxon>
        <taxon>Desulfomicrobiaceae</taxon>
        <taxon>Desulfomicrobium</taxon>
    </lineage>
</organism>
<evidence type="ECO:0000256" key="3">
    <source>
        <dbReference type="ARBA" id="ARBA00012560"/>
    </source>
</evidence>
<name>A0A109W5P9_9BACT</name>
<proteinExistence type="inferred from homology"/>
<evidence type="ECO:0000256" key="10">
    <source>
        <dbReference type="RuleBase" id="RU361207"/>
    </source>
</evidence>
<evidence type="ECO:0000256" key="9">
    <source>
        <dbReference type="ARBA" id="ARBA00031501"/>
    </source>
</evidence>
<dbReference type="SUPFAM" id="SSF51445">
    <property type="entry name" value="(Trans)glycosidases"/>
    <property type="match status" value="1"/>
</dbReference>
<evidence type="ECO:0000313" key="11">
    <source>
        <dbReference type="EMBL" id="AMD92508.1"/>
    </source>
</evidence>
<dbReference type="NCBIfam" id="NF011080">
    <property type="entry name" value="PRK14508.1-3"/>
    <property type="match status" value="1"/>
</dbReference>
<evidence type="ECO:0000256" key="6">
    <source>
        <dbReference type="ARBA" id="ARBA00022679"/>
    </source>
</evidence>
<dbReference type="Proteomes" id="UP000063964">
    <property type="component" value="Chromosome"/>
</dbReference>
<evidence type="ECO:0000313" key="12">
    <source>
        <dbReference type="Proteomes" id="UP000063964"/>
    </source>
</evidence>
<dbReference type="STRING" id="888061.AXF15_04865"/>
<dbReference type="Gene3D" id="3.20.20.80">
    <property type="entry name" value="Glycosidases"/>
    <property type="match status" value="1"/>
</dbReference>
<dbReference type="GO" id="GO:0005975">
    <property type="term" value="P:carbohydrate metabolic process"/>
    <property type="evidence" value="ECO:0007669"/>
    <property type="project" value="InterPro"/>
</dbReference>
<dbReference type="OrthoDB" id="9761577at2"/>
<evidence type="ECO:0000256" key="5">
    <source>
        <dbReference type="ARBA" id="ARBA00022676"/>
    </source>
</evidence>
<dbReference type="AlphaFoldDB" id="A0A109W5P9"/>
<dbReference type="Pfam" id="PF02446">
    <property type="entry name" value="Glyco_hydro_77"/>
    <property type="match status" value="1"/>
</dbReference>
<evidence type="ECO:0000256" key="8">
    <source>
        <dbReference type="ARBA" id="ARBA00031423"/>
    </source>
</evidence>
<dbReference type="GO" id="GO:0004134">
    <property type="term" value="F:4-alpha-glucanotransferase activity"/>
    <property type="evidence" value="ECO:0007669"/>
    <property type="project" value="UniProtKB-EC"/>
</dbReference>
<dbReference type="NCBIfam" id="TIGR00217">
    <property type="entry name" value="malQ"/>
    <property type="match status" value="1"/>
</dbReference>
<dbReference type="InterPro" id="IPR003385">
    <property type="entry name" value="Glyco_hydro_77"/>
</dbReference>
<dbReference type="PANTHER" id="PTHR32438">
    <property type="entry name" value="4-ALPHA-GLUCANOTRANSFERASE DPE1, CHLOROPLASTIC/AMYLOPLASTIC"/>
    <property type="match status" value="1"/>
</dbReference>
<keyword evidence="7 10" id="KW-0119">Carbohydrate metabolism</keyword>
<comment type="similarity">
    <text evidence="2 10">Belongs to the disproportionating enzyme family.</text>
</comment>
<evidence type="ECO:0000256" key="2">
    <source>
        <dbReference type="ARBA" id="ARBA00005684"/>
    </source>
</evidence>
<dbReference type="InterPro" id="IPR017853">
    <property type="entry name" value="GH"/>
</dbReference>